<evidence type="ECO:0008006" key="2">
    <source>
        <dbReference type="Google" id="ProtNLM"/>
    </source>
</evidence>
<dbReference type="AlphaFoldDB" id="K1TCK0"/>
<evidence type="ECO:0000313" key="1">
    <source>
        <dbReference type="EMBL" id="EKC65149.1"/>
    </source>
</evidence>
<dbReference type="EMBL" id="AJWY01007043">
    <property type="protein sequence ID" value="EKC65149.1"/>
    <property type="molecule type" value="Genomic_DNA"/>
</dbReference>
<name>K1TCK0_9ZZZZ</name>
<dbReference type="Pfam" id="PF21983">
    <property type="entry name" value="NikA-like"/>
    <property type="match status" value="1"/>
</dbReference>
<reference evidence="1" key="1">
    <citation type="journal article" date="2013" name="Environ. Microbiol.">
        <title>Microbiota from the distal guts of lean and obese adolescents exhibit partial functional redundancy besides clear differences in community structure.</title>
        <authorList>
            <person name="Ferrer M."/>
            <person name="Ruiz A."/>
            <person name="Lanza F."/>
            <person name="Haange S.B."/>
            <person name="Oberbach A."/>
            <person name="Till H."/>
            <person name="Bargiela R."/>
            <person name="Campoy C."/>
            <person name="Segura M.T."/>
            <person name="Richter M."/>
            <person name="von Bergen M."/>
            <person name="Seifert J."/>
            <person name="Suarez A."/>
        </authorList>
    </citation>
    <scope>NUCLEOTIDE SEQUENCE</scope>
</reference>
<proteinExistence type="predicted"/>
<protein>
    <recommendedName>
        <fullName evidence="2">Mobilization protein</fullName>
    </recommendedName>
</protein>
<comment type="caution">
    <text evidence="1">The sequence shown here is derived from an EMBL/GenBank/DDBJ whole genome shotgun (WGS) entry which is preliminary data.</text>
</comment>
<organism evidence="1">
    <name type="scientific">human gut metagenome</name>
    <dbReference type="NCBI Taxonomy" id="408170"/>
    <lineage>
        <taxon>unclassified sequences</taxon>
        <taxon>metagenomes</taxon>
        <taxon>organismal metagenomes</taxon>
    </lineage>
</organism>
<gene>
    <name evidence="1" type="ORF">LEA_10480</name>
</gene>
<sequence>MRNRTEEINVRVYKTEKNTIRRKAKKCGMNMSEYLRTLGTGTAVKEAPRRELMLAYQKLTTLHDTVRYELAMRDFDEALTEIESLLLRAYHGKEDADGGDEDLGDP</sequence>
<accession>K1TCK0</accession>
<dbReference type="InterPro" id="IPR053842">
    <property type="entry name" value="NikA-like"/>
</dbReference>